<gene>
    <name evidence="2" type="ORF">Ddye_028223</name>
</gene>
<evidence type="ECO:0000256" key="1">
    <source>
        <dbReference type="SAM" id="MobiDB-lite"/>
    </source>
</evidence>
<accession>A0AAD9WS53</accession>
<reference evidence="2" key="1">
    <citation type="journal article" date="2023" name="Plant J.">
        <title>Genome sequences and population genomics provide insights into the demographic history, inbreeding, and mutation load of two 'living fossil' tree species of Dipteronia.</title>
        <authorList>
            <person name="Feng Y."/>
            <person name="Comes H.P."/>
            <person name="Chen J."/>
            <person name="Zhu S."/>
            <person name="Lu R."/>
            <person name="Zhang X."/>
            <person name="Li P."/>
            <person name="Qiu J."/>
            <person name="Olsen K.M."/>
            <person name="Qiu Y."/>
        </authorList>
    </citation>
    <scope>NUCLEOTIDE SEQUENCE</scope>
    <source>
        <strain evidence="2">KIB01</strain>
    </source>
</reference>
<name>A0AAD9WS53_9ROSI</name>
<evidence type="ECO:0000313" key="3">
    <source>
        <dbReference type="Proteomes" id="UP001280121"/>
    </source>
</evidence>
<dbReference type="EMBL" id="JANJYI010000008">
    <property type="protein sequence ID" value="KAK2640428.1"/>
    <property type="molecule type" value="Genomic_DNA"/>
</dbReference>
<dbReference type="Proteomes" id="UP001280121">
    <property type="component" value="Unassembled WGS sequence"/>
</dbReference>
<comment type="caution">
    <text evidence="2">The sequence shown here is derived from an EMBL/GenBank/DDBJ whole genome shotgun (WGS) entry which is preliminary data.</text>
</comment>
<keyword evidence="3" id="KW-1185">Reference proteome</keyword>
<feature type="compositionally biased region" description="Basic and acidic residues" evidence="1">
    <location>
        <begin position="84"/>
        <end position="101"/>
    </location>
</feature>
<evidence type="ECO:0000313" key="2">
    <source>
        <dbReference type="EMBL" id="KAK2640428.1"/>
    </source>
</evidence>
<organism evidence="2 3">
    <name type="scientific">Dipteronia dyeriana</name>
    <dbReference type="NCBI Taxonomy" id="168575"/>
    <lineage>
        <taxon>Eukaryota</taxon>
        <taxon>Viridiplantae</taxon>
        <taxon>Streptophyta</taxon>
        <taxon>Embryophyta</taxon>
        <taxon>Tracheophyta</taxon>
        <taxon>Spermatophyta</taxon>
        <taxon>Magnoliopsida</taxon>
        <taxon>eudicotyledons</taxon>
        <taxon>Gunneridae</taxon>
        <taxon>Pentapetalae</taxon>
        <taxon>rosids</taxon>
        <taxon>malvids</taxon>
        <taxon>Sapindales</taxon>
        <taxon>Sapindaceae</taxon>
        <taxon>Hippocastanoideae</taxon>
        <taxon>Acereae</taxon>
        <taxon>Dipteronia</taxon>
    </lineage>
</organism>
<protein>
    <submittedName>
        <fullName evidence="2">Uncharacterized protein</fullName>
    </submittedName>
</protein>
<proteinExistence type="predicted"/>
<feature type="region of interest" description="Disordered" evidence="1">
    <location>
        <begin position="76"/>
        <end position="101"/>
    </location>
</feature>
<dbReference type="AlphaFoldDB" id="A0AAD9WS53"/>
<sequence>MEKGSYRDTAQTNRIEVEEVRKAIVVTSEIVKTPADLQWVERQLGLEKEVTQSSSKPPSQKEDVWIEKGGSLAPKFVIGQSKSGKAEGSGRRVRDNEEKGT</sequence>